<evidence type="ECO:0000313" key="18">
    <source>
        <dbReference type="Proteomes" id="UP000612585"/>
    </source>
</evidence>
<evidence type="ECO:0000256" key="9">
    <source>
        <dbReference type="ARBA" id="ARBA00023221"/>
    </source>
</evidence>
<dbReference type="PANTHER" id="PTHR47470">
    <property type="entry name" value="CHOLESTEROL OXIDASE"/>
    <property type="match status" value="1"/>
</dbReference>
<dbReference type="InterPro" id="IPR006311">
    <property type="entry name" value="TAT_signal"/>
</dbReference>
<comment type="caution">
    <text evidence="17">The sequence shown here is derived from an EMBL/GenBank/DDBJ whole genome shotgun (WGS) entry which is preliminary data.</text>
</comment>
<gene>
    <name evidence="17" type="ORF">Vau01_082040</name>
</gene>
<dbReference type="Gene3D" id="3.30.410.10">
    <property type="entry name" value="Cholesterol Oxidase, domain 2"/>
    <property type="match status" value="1"/>
</dbReference>
<dbReference type="SUPFAM" id="SSF54373">
    <property type="entry name" value="FAD-linked reductases, C-terminal domain"/>
    <property type="match status" value="1"/>
</dbReference>
<evidence type="ECO:0000256" key="3">
    <source>
        <dbReference type="ARBA" id="ARBA00022548"/>
    </source>
</evidence>
<evidence type="ECO:0000256" key="12">
    <source>
        <dbReference type="ARBA" id="ARBA00049645"/>
    </source>
</evidence>
<dbReference type="GO" id="GO:0016995">
    <property type="term" value="F:cholesterol oxidase activity"/>
    <property type="evidence" value="ECO:0007669"/>
    <property type="project" value="UniProtKB-EC"/>
</dbReference>
<keyword evidence="9" id="KW-0753">Steroid metabolism</keyword>
<evidence type="ECO:0000256" key="2">
    <source>
        <dbReference type="ARBA" id="ARBA00010790"/>
    </source>
</evidence>
<keyword evidence="6" id="KW-0560">Oxidoreductase</keyword>
<dbReference type="InterPro" id="IPR036188">
    <property type="entry name" value="FAD/NAD-bd_sf"/>
</dbReference>
<evidence type="ECO:0000256" key="8">
    <source>
        <dbReference type="ARBA" id="ARBA00023166"/>
    </source>
</evidence>
<evidence type="ECO:0000256" key="7">
    <source>
        <dbReference type="ARBA" id="ARBA00023098"/>
    </source>
</evidence>
<comment type="pathway">
    <text evidence="12">Steroid metabolism; cholesterol degradation.</text>
</comment>
<dbReference type="Pfam" id="PF13450">
    <property type="entry name" value="NAD_binding_8"/>
    <property type="match status" value="1"/>
</dbReference>
<comment type="cofactor">
    <cofactor evidence="1">
        <name>FAD</name>
        <dbReference type="ChEBI" id="CHEBI:57692"/>
    </cofactor>
</comment>
<dbReference type="EC" id="5.3.3.1" evidence="11"/>
<name>A0A8J4E470_9ACTN</name>
<dbReference type="EMBL" id="BOPG01000058">
    <property type="protein sequence ID" value="GIJ60688.1"/>
    <property type="molecule type" value="Genomic_DNA"/>
</dbReference>
<dbReference type="AlphaFoldDB" id="A0A8J4E470"/>
<keyword evidence="5" id="KW-0274">FAD</keyword>
<keyword evidence="10" id="KW-0413">Isomerase</keyword>
<organism evidence="17 18">
    <name type="scientific">Virgisporangium aurantiacum</name>
    <dbReference type="NCBI Taxonomy" id="175570"/>
    <lineage>
        <taxon>Bacteria</taxon>
        <taxon>Bacillati</taxon>
        <taxon>Actinomycetota</taxon>
        <taxon>Actinomycetes</taxon>
        <taxon>Micromonosporales</taxon>
        <taxon>Micromonosporaceae</taxon>
        <taxon>Virgisporangium</taxon>
    </lineage>
</organism>
<evidence type="ECO:0000256" key="11">
    <source>
        <dbReference type="ARBA" id="ARBA00038856"/>
    </source>
</evidence>
<dbReference type="InterPro" id="IPR007867">
    <property type="entry name" value="GMC_OxRtase_C"/>
</dbReference>
<reference evidence="17" key="1">
    <citation type="submission" date="2021-01" db="EMBL/GenBank/DDBJ databases">
        <title>Whole genome shotgun sequence of Virgisporangium aurantiacum NBRC 16421.</title>
        <authorList>
            <person name="Komaki H."/>
            <person name="Tamura T."/>
        </authorList>
    </citation>
    <scope>NUCLEOTIDE SEQUENCE</scope>
    <source>
        <strain evidence="17">NBRC 16421</strain>
    </source>
</reference>
<dbReference type="GO" id="GO:0008203">
    <property type="term" value="P:cholesterol metabolic process"/>
    <property type="evidence" value="ECO:0007669"/>
    <property type="project" value="UniProtKB-KW"/>
</dbReference>
<evidence type="ECO:0000256" key="14">
    <source>
        <dbReference type="ARBA" id="ARBA00049744"/>
    </source>
</evidence>
<dbReference type="SUPFAM" id="SSF51905">
    <property type="entry name" value="FAD/NAD(P)-binding domain"/>
    <property type="match status" value="1"/>
</dbReference>
<protein>
    <recommendedName>
        <fullName evidence="14">Cholesterol oxidase</fullName>
        <ecNumber evidence="13">1.1.3.6</ecNumber>
        <ecNumber evidence="11">5.3.3.1</ecNumber>
    </recommendedName>
    <alternativeName>
        <fullName evidence="15">Cholesterol isomerase</fullName>
    </alternativeName>
</protein>
<feature type="domain" description="Glucose-methanol-choline oxidoreductase C-terminal" evidence="16">
    <location>
        <begin position="469"/>
        <end position="521"/>
    </location>
</feature>
<evidence type="ECO:0000256" key="10">
    <source>
        <dbReference type="ARBA" id="ARBA00023235"/>
    </source>
</evidence>
<dbReference type="RefSeq" id="WP_204005225.1">
    <property type="nucleotide sequence ID" value="NZ_BOPG01000058.1"/>
</dbReference>
<dbReference type="Proteomes" id="UP000612585">
    <property type="component" value="Unassembled WGS sequence"/>
</dbReference>
<dbReference type="EC" id="1.1.3.6" evidence="13"/>
<dbReference type="Pfam" id="PF05199">
    <property type="entry name" value="GMC_oxred_C"/>
    <property type="match status" value="1"/>
</dbReference>
<evidence type="ECO:0000256" key="13">
    <source>
        <dbReference type="ARBA" id="ARBA00049723"/>
    </source>
</evidence>
<evidence type="ECO:0000259" key="16">
    <source>
        <dbReference type="Pfam" id="PF05199"/>
    </source>
</evidence>
<evidence type="ECO:0000256" key="4">
    <source>
        <dbReference type="ARBA" id="ARBA00022630"/>
    </source>
</evidence>
<comment type="similarity">
    <text evidence="2">Belongs to the GMC oxidoreductase family.</text>
</comment>
<keyword evidence="8" id="KW-1207">Sterol metabolism</keyword>
<dbReference type="PROSITE" id="PS51318">
    <property type="entry name" value="TAT"/>
    <property type="match status" value="1"/>
</dbReference>
<evidence type="ECO:0000256" key="1">
    <source>
        <dbReference type="ARBA" id="ARBA00001974"/>
    </source>
</evidence>
<dbReference type="PANTHER" id="PTHR47470:SF1">
    <property type="entry name" value="FAD-DEPENDENT OXIDOREDUCTASE 2 FAD BINDING DOMAIN-CONTAINING PROTEIN"/>
    <property type="match status" value="1"/>
</dbReference>
<accession>A0A8J4E470</accession>
<dbReference type="Gene3D" id="3.50.50.60">
    <property type="entry name" value="FAD/NAD(P)-binding domain"/>
    <property type="match status" value="1"/>
</dbReference>
<evidence type="ECO:0000256" key="6">
    <source>
        <dbReference type="ARBA" id="ARBA00023002"/>
    </source>
</evidence>
<keyword evidence="7" id="KW-0443">Lipid metabolism</keyword>
<dbReference type="GO" id="GO:0004769">
    <property type="term" value="F:steroid Delta-isomerase activity"/>
    <property type="evidence" value="ECO:0007669"/>
    <property type="project" value="UniProtKB-EC"/>
</dbReference>
<proteinExistence type="inferred from homology"/>
<keyword evidence="3" id="KW-0153">Cholesterol metabolism</keyword>
<keyword evidence="18" id="KW-1185">Reference proteome</keyword>
<evidence type="ECO:0000313" key="17">
    <source>
        <dbReference type="EMBL" id="GIJ60688.1"/>
    </source>
</evidence>
<sequence length="533" mass="56717">MTTRRTVLRATAAGAAVAGIGGRAASAAVPGLAGKTAVVIGSGFGGAVAAYRLGQAGVRTTVLERGRRWDVNAAGTTFCTIGNPDWRCAWFADHPPLGLDVSKTIQRRAGLIATHAGDGIKVLSGCGVGGGSLVIGMFLPQPRRSEWTQVYPADLSYDEFDSVYWPRARQNLSAATIPADVQNTPQFKGARAWLQYLAEFGQTPIPIPFAVNWDTIRKEMTGQAPPCHSIGEGPYGSNSGAKNSVDRNYLQWAAATGNVTTLALHDVTEIREVSGQDKFEVTCRQIDEYGTVLSTKTFVCDFLFMAAGSVYTTSLLLTSRARGGLPRLVNANVGKGWGNNGDFLVARLNLRKDVGTAQGGPGNVKFIDSQNPYAVASMAWESAPVPSWLPGTTAHLVTSVAPERGEIRYDAATGAGKVYWPYGVMETTSEKAARDLVTRLWWKTEGSKGYLFNGLPDYDRGTGSGLGSANTWHPLGGMVMGKATDFGGKSVDYPNLYCIDGSLLPGSACLSNPALTITANAERCMDRFIANHS</sequence>
<keyword evidence="4" id="KW-0285">Flavoprotein</keyword>
<evidence type="ECO:0000256" key="15">
    <source>
        <dbReference type="ARBA" id="ARBA00049778"/>
    </source>
</evidence>
<evidence type="ECO:0000256" key="5">
    <source>
        <dbReference type="ARBA" id="ARBA00022827"/>
    </source>
</evidence>
<dbReference type="InterPro" id="IPR052542">
    <property type="entry name" value="Cholesterol_Oxidase"/>
</dbReference>